<evidence type="ECO:0000256" key="4">
    <source>
        <dbReference type="SAM" id="SignalP"/>
    </source>
</evidence>
<name>A0A3D8MB64_9ALTE</name>
<feature type="domain" description="Alpha-L-rhamnosidase concanavalin-like" evidence="5">
    <location>
        <begin position="385"/>
        <end position="482"/>
    </location>
</feature>
<accession>A0A3D8MB64</accession>
<dbReference type="OrthoDB" id="9761045at2"/>
<dbReference type="Gene3D" id="2.60.420.10">
    <property type="entry name" value="Maltose phosphorylase, domain 3"/>
    <property type="match status" value="1"/>
</dbReference>
<dbReference type="Pfam" id="PF17389">
    <property type="entry name" value="Bac_rhamnosid6H"/>
    <property type="match status" value="1"/>
</dbReference>
<keyword evidence="3" id="KW-0378">Hydrolase</keyword>
<evidence type="ECO:0000256" key="1">
    <source>
        <dbReference type="ARBA" id="ARBA00001445"/>
    </source>
</evidence>
<evidence type="ECO:0000259" key="5">
    <source>
        <dbReference type="Pfam" id="PF05592"/>
    </source>
</evidence>
<dbReference type="InterPro" id="IPR013783">
    <property type="entry name" value="Ig-like_fold"/>
</dbReference>
<feature type="domain" description="Bacterial alpha-L-rhamnosidase N-terminal" evidence="6">
    <location>
        <begin position="197"/>
        <end position="364"/>
    </location>
</feature>
<dbReference type="EC" id="3.2.1.40" evidence="2"/>
<sequence>MFVVYTRFTRYGNLFRQCGPVAIILLCAGLLACSYSGENATVASPGPVELKINQGFVNPLGFYDATPNFSWQLPPHSGAVNQTGYQLVVASKPGLLPEQPDLWDSKRVTSAQSTFVDYEGKPLASRQKVYWQVRFWDQQGRASGWSDMARFELGLLSNQDWQARWIEIDSQQPVTLNNFDTPVHVPQHLRTEFSAEKTVRQARLYVTAKGVFEAFLNGKRVGEDVLTPGYTPYKKRIETLTYDVSELIEQGENAFGIQLAEGWYAGRFGPKRHWYKKLGLTPKVFAQLEIEYTDGSKHVVVTDDNWQATQNGPVRTSGLYDGEAYDANHELTSDTASWHQAGYDTRNWLGVKTSALEPEVLLQPKRHFTVKNKQTLPAISLKQVAGKTVFDLGQNMVGVARIKLPMLKGQTLEMRFGEGVNPDGSLYTKNLGSAGQRDYYTANKDGVVEWQPQFTFHGFRYVEISGFDSNFEPELSWVTGVVQFTDFAMTGTFASSSPQLNQLQSNIEWGLKGNFLDIPTDCPQRSERLGWTGDALAFANTSLFIADSHAFWAAWLKSLREEQFENHGVPVVVPNEVGDIVQAGWSDAAVTIPWDIYWRTGDKNVLAENYPMMTRWIKYHQSQLDKGISNMWTVGDWLQPYSRREDSRRGETDHSLISTAFYARSLDLVARSAKVLGKQQDWEHYEQLFTQARQTFQRHFFDEQGRLQVGEQTQTAYLLAIGFDLLDEATTQKTVPHLLAQFDAAGGHLRTGFLGTPLIAPVLDKLGRADVALDLVFKQTYPSWLYSVSQGATTMWERWDGYTRENGYANKAGSLNHYAYGAVGQWLYERIAGISPLSAGYQTIRIAPLITEHLTSAQASYQSPYGLIHSGWKRNAGELTMEVVVPPNTHALIEIPKYLLGADSTLDNKSLRTLGDNLQVNGIFLSEEVSAKGVKNMSAGLSTTTIEVEPGQYQITLTRKS</sequence>
<keyword evidence="4" id="KW-0732">Signal</keyword>
<protein>
    <recommendedName>
        <fullName evidence="2">alpha-L-rhamnosidase</fullName>
        <ecNumber evidence="2">3.2.1.40</ecNumber>
    </recommendedName>
</protein>
<dbReference type="Pfam" id="PF08531">
    <property type="entry name" value="Bac_rhamnosid_N"/>
    <property type="match status" value="1"/>
</dbReference>
<dbReference type="RefSeq" id="WP_115592274.1">
    <property type="nucleotide sequence ID" value="NZ_QRHA01000003.1"/>
</dbReference>
<dbReference type="Gene3D" id="2.60.40.10">
    <property type="entry name" value="Immunoglobulins"/>
    <property type="match status" value="1"/>
</dbReference>
<dbReference type="InterPro" id="IPR008902">
    <property type="entry name" value="Rhamnosid_concanavalin"/>
</dbReference>
<dbReference type="Gene3D" id="1.50.10.10">
    <property type="match status" value="1"/>
</dbReference>
<proteinExistence type="predicted"/>
<dbReference type="PANTHER" id="PTHR33307:SF6">
    <property type="entry name" value="ALPHA-RHAMNOSIDASE (EUROFUNG)-RELATED"/>
    <property type="match status" value="1"/>
</dbReference>
<dbReference type="InterPro" id="IPR012341">
    <property type="entry name" value="6hp_glycosidase-like_sf"/>
</dbReference>
<dbReference type="Pfam" id="PF25788">
    <property type="entry name" value="Ig_Rha78A_N"/>
    <property type="match status" value="1"/>
</dbReference>
<dbReference type="Pfam" id="PF05592">
    <property type="entry name" value="Bac_rhamnosid"/>
    <property type="match status" value="1"/>
</dbReference>
<comment type="catalytic activity">
    <reaction evidence="1">
        <text>Hydrolysis of terminal non-reducing alpha-L-rhamnose residues in alpha-L-rhamnosides.</text>
        <dbReference type="EC" id="3.2.1.40"/>
    </reaction>
</comment>
<evidence type="ECO:0000256" key="3">
    <source>
        <dbReference type="ARBA" id="ARBA00022801"/>
    </source>
</evidence>
<organism evidence="9 10">
    <name type="scientific">Alteromonas aestuariivivens</name>
    <dbReference type="NCBI Taxonomy" id="1938339"/>
    <lineage>
        <taxon>Bacteria</taxon>
        <taxon>Pseudomonadati</taxon>
        <taxon>Pseudomonadota</taxon>
        <taxon>Gammaproteobacteria</taxon>
        <taxon>Alteromonadales</taxon>
        <taxon>Alteromonadaceae</taxon>
        <taxon>Alteromonas/Salinimonas group</taxon>
        <taxon>Alteromonas</taxon>
    </lineage>
</organism>
<dbReference type="InterPro" id="IPR035396">
    <property type="entry name" value="Bac_rhamnosid6H"/>
</dbReference>
<dbReference type="InterPro" id="IPR016007">
    <property type="entry name" value="Alpha_rhamnosid"/>
</dbReference>
<dbReference type="GO" id="GO:0030596">
    <property type="term" value="F:alpha-L-rhamnosidase activity"/>
    <property type="evidence" value="ECO:0007669"/>
    <property type="project" value="UniProtKB-EC"/>
</dbReference>
<dbReference type="EMBL" id="QRHA01000003">
    <property type="protein sequence ID" value="RDV27371.1"/>
    <property type="molecule type" value="Genomic_DNA"/>
</dbReference>
<dbReference type="SUPFAM" id="SSF48208">
    <property type="entry name" value="Six-hairpin glycosidases"/>
    <property type="match status" value="1"/>
</dbReference>
<evidence type="ECO:0000259" key="6">
    <source>
        <dbReference type="Pfam" id="PF08531"/>
    </source>
</evidence>
<feature type="domain" description="Alpha-L-rhamnosidase six-hairpin glycosidase" evidence="7">
    <location>
        <begin position="489"/>
        <end position="831"/>
    </location>
</feature>
<gene>
    <name evidence="9" type="ORF">DXV75_04880</name>
</gene>
<evidence type="ECO:0000256" key="2">
    <source>
        <dbReference type="ARBA" id="ARBA00012652"/>
    </source>
</evidence>
<evidence type="ECO:0000259" key="8">
    <source>
        <dbReference type="Pfam" id="PF17390"/>
    </source>
</evidence>
<dbReference type="Proteomes" id="UP000256561">
    <property type="component" value="Unassembled WGS sequence"/>
</dbReference>
<feature type="domain" description="Alpha-L-rhamnosidase C-terminal" evidence="8">
    <location>
        <begin position="833"/>
        <end position="897"/>
    </location>
</feature>
<dbReference type="InterPro" id="IPR035398">
    <property type="entry name" value="Bac_rhamnosid_C"/>
</dbReference>
<dbReference type="Pfam" id="PF17390">
    <property type="entry name" value="Bac_rhamnosid_C"/>
    <property type="match status" value="1"/>
</dbReference>
<dbReference type="PANTHER" id="PTHR33307">
    <property type="entry name" value="ALPHA-RHAMNOSIDASE (EUROFUNG)"/>
    <property type="match status" value="1"/>
</dbReference>
<reference evidence="10" key="1">
    <citation type="submission" date="2018-08" db="EMBL/GenBank/DDBJ databases">
        <authorList>
            <person name="Zhang J."/>
            <person name="Du Z.-J."/>
        </authorList>
    </citation>
    <scope>NUCLEOTIDE SEQUENCE [LARGE SCALE GENOMIC DNA]</scope>
    <source>
        <strain evidence="10">KCTC 52655</strain>
    </source>
</reference>
<dbReference type="Gene3D" id="2.60.120.260">
    <property type="entry name" value="Galactose-binding domain-like"/>
    <property type="match status" value="2"/>
</dbReference>
<evidence type="ECO:0000313" key="10">
    <source>
        <dbReference type="Proteomes" id="UP000256561"/>
    </source>
</evidence>
<feature type="chain" id="PRO_5017695242" description="alpha-L-rhamnosidase" evidence="4">
    <location>
        <begin position="33"/>
        <end position="961"/>
    </location>
</feature>
<dbReference type="InterPro" id="IPR008928">
    <property type="entry name" value="6-hairpin_glycosidase_sf"/>
</dbReference>
<evidence type="ECO:0000259" key="7">
    <source>
        <dbReference type="Pfam" id="PF17389"/>
    </source>
</evidence>
<dbReference type="GO" id="GO:0005975">
    <property type="term" value="P:carbohydrate metabolic process"/>
    <property type="evidence" value="ECO:0007669"/>
    <property type="project" value="InterPro"/>
</dbReference>
<dbReference type="PROSITE" id="PS51257">
    <property type="entry name" value="PROKAR_LIPOPROTEIN"/>
    <property type="match status" value="1"/>
</dbReference>
<comment type="caution">
    <text evidence="9">The sequence shown here is derived from an EMBL/GenBank/DDBJ whole genome shotgun (WGS) entry which is preliminary data.</text>
</comment>
<feature type="signal peptide" evidence="4">
    <location>
        <begin position="1"/>
        <end position="32"/>
    </location>
</feature>
<evidence type="ECO:0000313" key="9">
    <source>
        <dbReference type="EMBL" id="RDV27371.1"/>
    </source>
</evidence>
<keyword evidence="10" id="KW-1185">Reference proteome</keyword>
<dbReference type="PIRSF" id="PIRSF010631">
    <property type="entry name" value="A-rhamnsds"/>
    <property type="match status" value="1"/>
</dbReference>
<dbReference type="AlphaFoldDB" id="A0A3D8MB64"/>
<dbReference type="InterPro" id="IPR013737">
    <property type="entry name" value="Bac_rhamnosid_N"/>
</dbReference>